<dbReference type="CDD" id="cd22971">
    <property type="entry name" value="DD_RIIAD1"/>
    <property type="match status" value="1"/>
</dbReference>
<reference evidence="1 2" key="1">
    <citation type="submission" date="2016-08" db="EMBL/GenBank/DDBJ databases">
        <title>Genomes of anaerobic fungi encode conserved fungal cellulosomes for biomass hydrolysis.</title>
        <authorList>
            <consortium name="DOE Joint Genome Institute"/>
            <person name="Haitjema C.H."/>
            <person name="Gilmore S.P."/>
            <person name="Henske J.K."/>
            <person name="Solomon K.V."/>
            <person name="De Groot R."/>
            <person name="Kuo A."/>
            <person name="Mondo S.J."/>
            <person name="Salamov A.A."/>
            <person name="Labutti K."/>
            <person name="Zhao Z."/>
            <person name="Chiniquy J."/>
            <person name="Barry K."/>
            <person name="Brewer H.M."/>
            <person name="Purvine S.O."/>
            <person name="Wright A.T."/>
            <person name="Boxma B."/>
            <person name="Van Alen T."/>
            <person name="Hackstein J.H."/>
            <person name="Baker S.E."/>
            <person name="Grigoriev I.V."/>
            <person name="O'Malley M.A."/>
        </authorList>
    </citation>
    <scope>NUCLEOTIDE SEQUENCE [LARGE SCALE GENOMIC DNA]</scope>
    <source>
        <strain evidence="2">finn</strain>
    </source>
</reference>
<organism evidence="1 2">
    <name type="scientific">Piromyces finnis</name>
    <dbReference type="NCBI Taxonomy" id="1754191"/>
    <lineage>
        <taxon>Eukaryota</taxon>
        <taxon>Fungi</taxon>
        <taxon>Fungi incertae sedis</taxon>
        <taxon>Chytridiomycota</taxon>
        <taxon>Chytridiomycota incertae sedis</taxon>
        <taxon>Neocallimastigomycetes</taxon>
        <taxon>Neocallimastigales</taxon>
        <taxon>Neocallimastigaceae</taxon>
        <taxon>Piromyces</taxon>
    </lineage>
</organism>
<evidence type="ECO:0000313" key="1">
    <source>
        <dbReference type="EMBL" id="ORX41497.1"/>
    </source>
</evidence>
<gene>
    <name evidence="1" type="ORF">BCR36DRAFT_587990</name>
</gene>
<name>A0A1Y1UVJ1_9FUNG</name>
<accession>A0A1Y1UVJ1</accession>
<dbReference type="Proteomes" id="UP000193719">
    <property type="component" value="Unassembled WGS sequence"/>
</dbReference>
<reference evidence="1 2" key="2">
    <citation type="submission" date="2016-08" db="EMBL/GenBank/DDBJ databases">
        <title>Pervasive Adenine N6-methylation of Active Genes in Fungi.</title>
        <authorList>
            <consortium name="DOE Joint Genome Institute"/>
            <person name="Mondo S.J."/>
            <person name="Dannebaum R.O."/>
            <person name="Kuo R.C."/>
            <person name="Labutti K."/>
            <person name="Haridas S."/>
            <person name="Kuo A."/>
            <person name="Salamov A."/>
            <person name="Ahrendt S.R."/>
            <person name="Lipzen A."/>
            <person name="Sullivan W."/>
            <person name="Andreopoulos W.B."/>
            <person name="Clum A."/>
            <person name="Lindquist E."/>
            <person name="Daum C."/>
            <person name="Ramamoorthy G.K."/>
            <person name="Gryganskyi A."/>
            <person name="Culley D."/>
            <person name="Magnuson J.K."/>
            <person name="James T.Y."/>
            <person name="O'Malley M.A."/>
            <person name="Stajich J.E."/>
            <person name="Spatafora J.W."/>
            <person name="Visel A."/>
            <person name="Grigoriev I.V."/>
        </authorList>
    </citation>
    <scope>NUCLEOTIDE SEQUENCE [LARGE SCALE GENOMIC DNA]</scope>
    <source>
        <strain evidence="2">finn</strain>
    </source>
</reference>
<dbReference type="EMBL" id="MCFH01000086">
    <property type="protein sequence ID" value="ORX41497.1"/>
    <property type="molecule type" value="Genomic_DNA"/>
</dbReference>
<dbReference type="OrthoDB" id="10249338at2759"/>
<comment type="caution">
    <text evidence="1">The sequence shown here is derived from an EMBL/GenBank/DDBJ whole genome shotgun (WGS) entry which is preliminary data.</text>
</comment>
<dbReference type="AlphaFoldDB" id="A0A1Y1UVJ1"/>
<dbReference type="SUPFAM" id="SSF101094">
    <property type="entry name" value="Staphylocoagulase"/>
    <property type="match status" value="1"/>
</dbReference>
<proteinExistence type="predicted"/>
<evidence type="ECO:0000313" key="2">
    <source>
        <dbReference type="Proteomes" id="UP000193719"/>
    </source>
</evidence>
<protein>
    <submittedName>
        <fullName evidence="1">Uncharacterized protein</fullName>
    </submittedName>
</protein>
<keyword evidence="2" id="KW-1185">Reference proteome</keyword>
<dbReference type="InterPro" id="IPR059162">
    <property type="entry name" value="RIIAD1"/>
</dbReference>
<sequence>MDIYNKKKYIGKLKKVKIYEPPEPIERREHGMDDVQVNGTLLCEEKQRKLMNNMNNIRISNEKYLREHPEINDIIGYFISNVLKNKPKDIDEYASELLSSDTLQNDVAKYKEEYLEIKELNKK</sequence>